<name>A0A4C1VFK2_EUMVA</name>
<evidence type="ECO:0000313" key="2">
    <source>
        <dbReference type="Proteomes" id="UP000299102"/>
    </source>
</evidence>
<proteinExistence type="predicted"/>
<protein>
    <submittedName>
        <fullName evidence="1">Uncharacterized protein</fullName>
    </submittedName>
</protein>
<evidence type="ECO:0000313" key="1">
    <source>
        <dbReference type="EMBL" id="GBP37370.1"/>
    </source>
</evidence>
<gene>
    <name evidence="1" type="ORF">EVAR_22832_1</name>
</gene>
<comment type="caution">
    <text evidence="1">The sequence shown here is derived from an EMBL/GenBank/DDBJ whole genome shotgun (WGS) entry which is preliminary data.</text>
</comment>
<accession>A0A4C1VFK2</accession>
<dbReference type="EMBL" id="BGZK01000332">
    <property type="protein sequence ID" value="GBP37370.1"/>
    <property type="molecule type" value="Genomic_DNA"/>
</dbReference>
<keyword evidence="2" id="KW-1185">Reference proteome</keyword>
<sequence>MASCRQRDEDNRPSYWPTAYSAAKIGSEQSHSPEQIRVKYAVPGTSIAPTATSKTRLVRRLHLFSVNILDTGMVCTLLYIPEEMNSGPAERRSTDARNGKL</sequence>
<organism evidence="1 2">
    <name type="scientific">Eumeta variegata</name>
    <name type="common">Bagworm moth</name>
    <name type="synonym">Eumeta japonica</name>
    <dbReference type="NCBI Taxonomy" id="151549"/>
    <lineage>
        <taxon>Eukaryota</taxon>
        <taxon>Metazoa</taxon>
        <taxon>Ecdysozoa</taxon>
        <taxon>Arthropoda</taxon>
        <taxon>Hexapoda</taxon>
        <taxon>Insecta</taxon>
        <taxon>Pterygota</taxon>
        <taxon>Neoptera</taxon>
        <taxon>Endopterygota</taxon>
        <taxon>Lepidoptera</taxon>
        <taxon>Glossata</taxon>
        <taxon>Ditrysia</taxon>
        <taxon>Tineoidea</taxon>
        <taxon>Psychidae</taxon>
        <taxon>Oiketicinae</taxon>
        <taxon>Eumeta</taxon>
    </lineage>
</organism>
<reference evidence="1 2" key="1">
    <citation type="journal article" date="2019" name="Commun. Biol.">
        <title>The bagworm genome reveals a unique fibroin gene that provides high tensile strength.</title>
        <authorList>
            <person name="Kono N."/>
            <person name="Nakamura H."/>
            <person name="Ohtoshi R."/>
            <person name="Tomita M."/>
            <person name="Numata K."/>
            <person name="Arakawa K."/>
        </authorList>
    </citation>
    <scope>NUCLEOTIDE SEQUENCE [LARGE SCALE GENOMIC DNA]</scope>
</reference>
<dbReference type="Proteomes" id="UP000299102">
    <property type="component" value="Unassembled WGS sequence"/>
</dbReference>
<dbReference type="AlphaFoldDB" id="A0A4C1VFK2"/>